<evidence type="ECO:0000313" key="2">
    <source>
        <dbReference type="EMBL" id="KOF19946.1"/>
    </source>
</evidence>
<dbReference type="RefSeq" id="WP_053248908.1">
    <property type="nucleotide sequence ID" value="NZ_LGAP01000004.1"/>
</dbReference>
<reference evidence="3" key="1">
    <citation type="submission" date="2015-07" db="EMBL/GenBank/DDBJ databases">
        <title>Whole genome sequence of an Ensifer adhaerens strain isolated from a cave pool in the Wind Cave National Park.</title>
        <authorList>
            <person name="Eng W.W.H."/>
            <person name="Gan H.M."/>
            <person name="Barton H.A."/>
            <person name="Savka M.A."/>
        </authorList>
    </citation>
    <scope>NUCLEOTIDE SEQUENCE [LARGE SCALE GENOMIC DNA]</scope>
    <source>
        <strain evidence="3">SD006</strain>
    </source>
</reference>
<evidence type="ECO:0000259" key="1">
    <source>
        <dbReference type="Pfam" id="PF08818"/>
    </source>
</evidence>
<sequence>MSKTVNDYIAGLSGTPAEVAKELHGAILAAGGTKDIVKWGHAVYEAGGPVCLIKAAKDHVTLGFWRGADMLDLDPRLAKGGGKGDMAYIKVKVVGEVDQAQMARLVARGIALNAEKGDPFKS</sequence>
<protein>
    <recommendedName>
        <fullName evidence="1">YdhG-like domain-containing protein</fullName>
    </recommendedName>
</protein>
<dbReference type="SUPFAM" id="SSF159888">
    <property type="entry name" value="YdhG-like"/>
    <property type="match status" value="1"/>
</dbReference>
<dbReference type="OrthoDB" id="7427882at2"/>
<proteinExistence type="predicted"/>
<dbReference type="Gene3D" id="3.90.1150.200">
    <property type="match status" value="1"/>
</dbReference>
<dbReference type="Pfam" id="PF08818">
    <property type="entry name" value="DUF1801"/>
    <property type="match status" value="1"/>
</dbReference>
<dbReference type="PATRIC" id="fig|106592.7.peg.5782"/>
<name>A0A0L8BZ26_ENSAD</name>
<dbReference type="InterPro" id="IPR014922">
    <property type="entry name" value="YdhG-like"/>
</dbReference>
<accession>A0A0L8BZ26</accession>
<comment type="caution">
    <text evidence="2">The sequence shown here is derived from an EMBL/GenBank/DDBJ whole genome shotgun (WGS) entry which is preliminary data.</text>
</comment>
<dbReference type="EMBL" id="LGAP01000004">
    <property type="protein sequence ID" value="KOF19946.1"/>
    <property type="molecule type" value="Genomic_DNA"/>
</dbReference>
<gene>
    <name evidence="2" type="ORF">AC244_11300</name>
</gene>
<feature type="domain" description="YdhG-like" evidence="1">
    <location>
        <begin position="18"/>
        <end position="108"/>
    </location>
</feature>
<dbReference type="AlphaFoldDB" id="A0A0L8BZ26"/>
<dbReference type="Proteomes" id="UP000037425">
    <property type="component" value="Unassembled WGS sequence"/>
</dbReference>
<organism evidence="2 3">
    <name type="scientific">Ensifer adhaerens</name>
    <name type="common">Sinorhizobium morelense</name>
    <dbReference type="NCBI Taxonomy" id="106592"/>
    <lineage>
        <taxon>Bacteria</taxon>
        <taxon>Pseudomonadati</taxon>
        <taxon>Pseudomonadota</taxon>
        <taxon>Alphaproteobacteria</taxon>
        <taxon>Hyphomicrobiales</taxon>
        <taxon>Rhizobiaceae</taxon>
        <taxon>Sinorhizobium/Ensifer group</taxon>
        <taxon>Ensifer</taxon>
    </lineage>
</organism>
<evidence type="ECO:0000313" key="3">
    <source>
        <dbReference type="Proteomes" id="UP000037425"/>
    </source>
</evidence>